<protein>
    <submittedName>
        <fullName evidence="1">Uncharacterized protein</fullName>
    </submittedName>
</protein>
<reference evidence="1" key="1">
    <citation type="submission" date="2014-09" db="EMBL/GenBank/DDBJ databases">
        <authorList>
            <person name="Magalhaes I.L.F."/>
            <person name="Oliveira U."/>
            <person name="Santos F.R."/>
            <person name="Vidigal T.H.D.A."/>
            <person name="Brescovit A.D."/>
            <person name="Santos A.J."/>
        </authorList>
    </citation>
    <scope>NUCLEOTIDE SEQUENCE</scope>
    <source>
        <tissue evidence="1">Shoot tissue taken approximately 20 cm above the soil surface</tissue>
    </source>
</reference>
<name>A0A0A8YXH8_ARUDO</name>
<reference evidence="1" key="2">
    <citation type="journal article" date="2015" name="Data Brief">
        <title>Shoot transcriptome of the giant reed, Arundo donax.</title>
        <authorList>
            <person name="Barrero R.A."/>
            <person name="Guerrero F.D."/>
            <person name="Moolhuijzen P."/>
            <person name="Goolsby J.A."/>
            <person name="Tidwell J."/>
            <person name="Bellgard S.E."/>
            <person name="Bellgard M.I."/>
        </authorList>
    </citation>
    <scope>NUCLEOTIDE SEQUENCE</scope>
    <source>
        <tissue evidence="1">Shoot tissue taken approximately 20 cm above the soil surface</tissue>
    </source>
</reference>
<evidence type="ECO:0000313" key="1">
    <source>
        <dbReference type="EMBL" id="JAD31291.1"/>
    </source>
</evidence>
<organism evidence="1">
    <name type="scientific">Arundo donax</name>
    <name type="common">Giant reed</name>
    <name type="synonym">Donax arundinaceus</name>
    <dbReference type="NCBI Taxonomy" id="35708"/>
    <lineage>
        <taxon>Eukaryota</taxon>
        <taxon>Viridiplantae</taxon>
        <taxon>Streptophyta</taxon>
        <taxon>Embryophyta</taxon>
        <taxon>Tracheophyta</taxon>
        <taxon>Spermatophyta</taxon>
        <taxon>Magnoliopsida</taxon>
        <taxon>Liliopsida</taxon>
        <taxon>Poales</taxon>
        <taxon>Poaceae</taxon>
        <taxon>PACMAD clade</taxon>
        <taxon>Arundinoideae</taxon>
        <taxon>Arundineae</taxon>
        <taxon>Arundo</taxon>
    </lineage>
</organism>
<sequence length="21" mass="2401">MLCVIHHKNLRTTATHLSVLL</sequence>
<dbReference type="AlphaFoldDB" id="A0A0A8YXH8"/>
<dbReference type="EMBL" id="GBRH01266604">
    <property type="protein sequence ID" value="JAD31291.1"/>
    <property type="molecule type" value="Transcribed_RNA"/>
</dbReference>
<proteinExistence type="predicted"/>
<accession>A0A0A8YXH8</accession>